<dbReference type="InterPro" id="IPR006652">
    <property type="entry name" value="Kelch_1"/>
</dbReference>
<dbReference type="PANTHER" id="PTHR24414">
    <property type="entry name" value="F-BOX/KELCH-REPEAT PROTEIN SKIP4"/>
    <property type="match status" value="1"/>
</dbReference>
<feature type="domain" description="FKB95-like N-terminal Kelch" evidence="2">
    <location>
        <begin position="97"/>
        <end position="368"/>
    </location>
</feature>
<feature type="domain" description="F-box" evidence="1">
    <location>
        <begin position="30"/>
        <end position="70"/>
    </location>
</feature>
<dbReference type="InterPro" id="IPR057499">
    <property type="entry name" value="Kelch_FKB95"/>
</dbReference>
<dbReference type="EMBL" id="GGEC01017061">
    <property type="protein sequence ID" value="MBW97544.1"/>
    <property type="molecule type" value="Transcribed_RNA"/>
</dbReference>
<protein>
    <submittedName>
        <fullName evidence="3">Uncharacterized protein</fullName>
    </submittedName>
</protein>
<evidence type="ECO:0000259" key="2">
    <source>
        <dbReference type="Pfam" id="PF25210"/>
    </source>
</evidence>
<dbReference type="SUPFAM" id="SSF81383">
    <property type="entry name" value="F-box domain"/>
    <property type="match status" value="1"/>
</dbReference>
<dbReference type="InterPro" id="IPR015915">
    <property type="entry name" value="Kelch-typ_b-propeller"/>
</dbReference>
<evidence type="ECO:0000259" key="1">
    <source>
        <dbReference type="Pfam" id="PF00646"/>
    </source>
</evidence>
<dbReference type="EMBL" id="GGEC01017062">
    <property type="protein sequence ID" value="MBW97545.1"/>
    <property type="molecule type" value="Transcribed_RNA"/>
</dbReference>
<name>A0A2P2JVN3_RHIMU</name>
<dbReference type="SUPFAM" id="SSF117281">
    <property type="entry name" value="Kelch motif"/>
    <property type="match status" value="1"/>
</dbReference>
<dbReference type="InterPro" id="IPR036047">
    <property type="entry name" value="F-box-like_dom_sf"/>
</dbReference>
<evidence type="ECO:0000313" key="3">
    <source>
        <dbReference type="EMBL" id="MBW97546.1"/>
    </source>
</evidence>
<dbReference type="InterPro" id="IPR001810">
    <property type="entry name" value="F-box_dom"/>
</dbReference>
<sequence>MSAAAAPAAAGGSRSGAAASCSAEASTILIPSLPNDVALNILARIPRSHHPYLCLVSKAFHSLLSSPIYYSTRSFLGFSEPFLYLVVRIPATGYLRWFTLYQGSPFPNVPPRFSVPLPPAPSPLVGSACVALGPLIYVVGGSVNDIPSSHVWALDCRFHTWEAAPSMNISREFAAAGVVDGKIYVIGGCVVDTWTRSKNWAEDFDPRTQKWESVDSSKDNLLREKWMHASAVMKDKVYAMADRNGVVFEPKTQRWWGVEKKLDLGWRGRACVVDGVLYCYDYLGKIRGFDSESGAWKQLRGVEKGLPKFLCGATMANLGGKLVVVWEEKGGKGGNGKEMEVWCAEIEVEKKGEEGELWGNIDWCAVILKVPVGSSILHCLAVTL</sequence>
<dbReference type="CDD" id="cd22152">
    <property type="entry name" value="F-box_AtAFR-like"/>
    <property type="match status" value="1"/>
</dbReference>
<dbReference type="Gene3D" id="2.120.10.80">
    <property type="entry name" value="Kelch-type beta propeller"/>
    <property type="match status" value="1"/>
</dbReference>
<dbReference type="Pfam" id="PF25210">
    <property type="entry name" value="Kelch_FKB95"/>
    <property type="match status" value="1"/>
</dbReference>
<dbReference type="SMART" id="SM00612">
    <property type="entry name" value="Kelch"/>
    <property type="match status" value="2"/>
</dbReference>
<accession>A0A2P2JVN3</accession>
<reference evidence="3" key="1">
    <citation type="submission" date="2018-02" db="EMBL/GenBank/DDBJ databases">
        <title>Rhizophora mucronata_Transcriptome.</title>
        <authorList>
            <person name="Meera S.P."/>
            <person name="Sreeshan A."/>
            <person name="Augustine A."/>
        </authorList>
    </citation>
    <scope>NUCLEOTIDE SEQUENCE</scope>
    <source>
        <tissue evidence="3">Leaf</tissue>
    </source>
</reference>
<dbReference type="EMBL" id="GGEC01017063">
    <property type="protein sequence ID" value="MBW97546.1"/>
    <property type="molecule type" value="Transcribed_RNA"/>
</dbReference>
<dbReference type="EMBL" id="GGEC01017065">
    <property type="protein sequence ID" value="MBW97548.1"/>
    <property type="molecule type" value="Transcribed_RNA"/>
</dbReference>
<organism evidence="3">
    <name type="scientific">Rhizophora mucronata</name>
    <name type="common">Asiatic mangrove</name>
    <dbReference type="NCBI Taxonomy" id="61149"/>
    <lineage>
        <taxon>Eukaryota</taxon>
        <taxon>Viridiplantae</taxon>
        <taxon>Streptophyta</taxon>
        <taxon>Embryophyta</taxon>
        <taxon>Tracheophyta</taxon>
        <taxon>Spermatophyta</taxon>
        <taxon>Magnoliopsida</taxon>
        <taxon>eudicotyledons</taxon>
        <taxon>Gunneridae</taxon>
        <taxon>Pentapetalae</taxon>
        <taxon>rosids</taxon>
        <taxon>fabids</taxon>
        <taxon>Malpighiales</taxon>
        <taxon>Rhizophoraceae</taxon>
        <taxon>Rhizophora</taxon>
    </lineage>
</organism>
<dbReference type="Pfam" id="PF00646">
    <property type="entry name" value="F-box"/>
    <property type="match status" value="1"/>
</dbReference>
<dbReference type="InterPro" id="IPR050354">
    <property type="entry name" value="F-box/kelch-repeat_ARATH"/>
</dbReference>
<dbReference type="PANTHER" id="PTHR24414:SF23">
    <property type="entry name" value="F-BOX_KELCH-REPEAT PROTEIN SKIP6"/>
    <property type="match status" value="1"/>
</dbReference>
<proteinExistence type="predicted"/>
<dbReference type="AlphaFoldDB" id="A0A2P2JVN3"/>